<name>A0A7G5MQI1_9FIRM</name>
<dbReference type="SUPFAM" id="SSF53850">
    <property type="entry name" value="Periplasmic binding protein-like II"/>
    <property type="match status" value="1"/>
</dbReference>
<dbReference type="InterPro" id="IPR022627">
    <property type="entry name" value="DUF3502"/>
</dbReference>
<dbReference type="RefSeq" id="WP_018593038.1">
    <property type="nucleotide sequence ID" value="NZ_AP031416.1"/>
</dbReference>
<dbReference type="EMBL" id="CP039126">
    <property type="protein sequence ID" value="QMW76874.1"/>
    <property type="molecule type" value="Genomic_DNA"/>
</dbReference>
<dbReference type="GeneID" id="75052420"/>
<feature type="signal peptide" evidence="1">
    <location>
        <begin position="1"/>
        <end position="23"/>
    </location>
</feature>
<dbReference type="InterPro" id="IPR050490">
    <property type="entry name" value="Bact_solute-bd_prot1"/>
</dbReference>
<protein>
    <submittedName>
        <fullName evidence="3">DUF3502 domain-containing protein</fullName>
    </submittedName>
</protein>
<dbReference type="AlphaFoldDB" id="A0A7G5MQI1"/>
<reference evidence="3 4" key="1">
    <citation type="submission" date="2019-04" db="EMBL/GenBank/DDBJ databases">
        <authorList>
            <person name="Schori C."/>
            <person name="Ahrens C."/>
        </authorList>
    </citation>
    <scope>NUCLEOTIDE SEQUENCE [LARGE SCALE GENOMIC DNA]</scope>
    <source>
        <strain evidence="3 4">DSM 2950</strain>
    </source>
</reference>
<evidence type="ECO:0000259" key="2">
    <source>
        <dbReference type="Pfam" id="PF12010"/>
    </source>
</evidence>
<dbReference type="Gene3D" id="3.40.190.10">
    <property type="entry name" value="Periplasmic binding protein-like II"/>
    <property type="match status" value="2"/>
</dbReference>
<organism evidence="3 4">
    <name type="scientific">Blautia producta</name>
    <dbReference type="NCBI Taxonomy" id="33035"/>
    <lineage>
        <taxon>Bacteria</taxon>
        <taxon>Bacillati</taxon>
        <taxon>Bacillota</taxon>
        <taxon>Clostridia</taxon>
        <taxon>Lachnospirales</taxon>
        <taxon>Lachnospiraceae</taxon>
        <taxon>Blautia</taxon>
    </lineage>
</organism>
<dbReference type="PANTHER" id="PTHR43649:SF17">
    <property type="entry name" value="ABC TRANSPORTER SOLUTE BINDING PROTEIN-SUGAR TRANSPORT"/>
    <property type="match status" value="1"/>
</dbReference>
<keyword evidence="1" id="KW-0732">Signal</keyword>
<evidence type="ECO:0000313" key="3">
    <source>
        <dbReference type="EMBL" id="QMW76874.1"/>
    </source>
</evidence>
<dbReference type="Proteomes" id="UP000515789">
    <property type="component" value="Chromosome"/>
</dbReference>
<evidence type="ECO:0000256" key="1">
    <source>
        <dbReference type="SAM" id="SignalP"/>
    </source>
</evidence>
<dbReference type="PANTHER" id="PTHR43649">
    <property type="entry name" value="ARABINOSE-BINDING PROTEIN-RELATED"/>
    <property type="match status" value="1"/>
</dbReference>
<accession>A0A7G5MQI1</accession>
<dbReference type="Pfam" id="PF12010">
    <property type="entry name" value="DUF3502"/>
    <property type="match status" value="1"/>
</dbReference>
<gene>
    <name evidence="3" type="ORF">E5259_04245</name>
</gene>
<evidence type="ECO:0000313" key="4">
    <source>
        <dbReference type="Proteomes" id="UP000515789"/>
    </source>
</evidence>
<sequence length="491" mass="54762">MKKKMIAAAAALTLAVTCLTACGDSGSKGDKDSSDAYTVTMAYIGDKKEDTDRIEKKINEIMKKDINMQIDIEPISWGSYGETMKLILSGGEKMDIVPVLVEQANSMVNAKQVIDLSEYIDKYGKNIKNLLGDTTKAANINNYVYGVTTGREWFCQSSVIMRKDILDECGIDTSSVKTYKDLTDVFAQVKEKYPDMIMMASNNTTTPDVKYEMVDVLTDGFGVLMNYGQDTTVTNYYETDEYKDFVTTMYEWQQKGYLSKDAATTTEGVENQVKAGVAFSYLAPNKPGYDTRAKLLCENDMEIVPLSDPWAGTAQISFLTYGISSSCTDKDKAMQCLDYLYGNKEVLNLLNWGEEGVDYEVKDADNGIIGFPEGKDETSAYHLAEGWQLFNQFDMHIWEGDSPDIWEETKKENESALKSKAFGFTYDSTQVANELAALTNVKAQYAAALGSGSVNPEEVLPKFNEELKKAGIEKVIQTKQEQLDKWLAENK</sequence>
<feature type="chain" id="PRO_5028980384" evidence="1">
    <location>
        <begin position="24"/>
        <end position="491"/>
    </location>
</feature>
<proteinExistence type="predicted"/>
<feature type="domain" description="DUF3502" evidence="2">
    <location>
        <begin position="421"/>
        <end position="488"/>
    </location>
</feature>